<feature type="signal peptide" evidence="1">
    <location>
        <begin position="1"/>
        <end position="18"/>
    </location>
</feature>
<evidence type="ECO:0000313" key="2">
    <source>
        <dbReference type="EMBL" id="GKI20298.1"/>
    </source>
</evidence>
<dbReference type="RefSeq" id="WP_039939439.1">
    <property type="nucleotide sequence ID" value="NZ_AP025581.1"/>
</dbReference>
<dbReference type="AlphaFoldDB" id="A0A5B5VQC0"/>
<accession>A0A5B5VQC0</accession>
<protein>
    <submittedName>
        <fullName evidence="2">Uncharacterized protein</fullName>
    </submittedName>
</protein>
<reference evidence="2" key="2">
    <citation type="submission" date="2022-01" db="EMBL/GenBank/DDBJ databases">
        <title>Novel bile acid biosynthetic pathways are enriched in the microbiome of centenarians.</title>
        <authorList>
            <person name="Sato Y."/>
            <person name="Atarashi K."/>
            <person name="Plichta R.D."/>
            <person name="Arai Y."/>
            <person name="Sasajima S."/>
            <person name="Kearney M.S."/>
            <person name="Suda W."/>
            <person name="Takeshita K."/>
            <person name="Sasaki T."/>
            <person name="Okamoto S."/>
            <person name="Skelly N.A."/>
            <person name="Okamura Y."/>
            <person name="Vlamakis H."/>
            <person name="Li Y."/>
            <person name="Tanoue T."/>
            <person name="Takei H."/>
            <person name="Nittono H."/>
            <person name="Narushima S."/>
            <person name="Irie J."/>
            <person name="Itoh H."/>
            <person name="Moriya K."/>
            <person name="Sugiura Y."/>
            <person name="Suematsu M."/>
            <person name="Moritoki N."/>
            <person name="Shibata S."/>
            <person name="Littman R.D."/>
            <person name="Fischbach A.M."/>
            <person name="Uwamino Y."/>
            <person name="Inoue T."/>
            <person name="Honda A."/>
            <person name="Hattori M."/>
            <person name="Murai T."/>
            <person name="Xavier J.R."/>
            <person name="Hirose N."/>
            <person name="Honda K."/>
        </authorList>
    </citation>
    <scope>NUCLEOTIDE SEQUENCE</scope>
    <source>
        <strain evidence="2">CE91-St16</strain>
    </source>
</reference>
<dbReference type="GeneID" id="79838022"/>
<dbReference type="EMBL" id="VVND01000008">
    <property type="protein sequence ID" value="KAA3159540.1"/>
    <property type="molecule type" value="Genomic_DNA"/>
</dbReference>
<gene>
    <name evidence="2" type="ORF">CE91St16_32060</name>
    <name evidence="3" type="ORF">F2A26_06845</name>
</gene>
<feature type="chain" id="PRO_5044618561" evidence="1">
    <location>
        <begin position="19"/>
        <end position="190"/>
    </location>
</feature>
<name>A0A5B5VQC0_9BACT</name>
<reference evidence="3 4" key="1">
    <citation type="journal article" date="2019" name="Nat. Med.">
        <title>A library of human gut bacterial isolates paired with longitudinal multiomics data enables mechanistic microbiome research.</title>
        <authorList>
            <person name="Poyet M."/>
            <person name="Groussin M."/>
            <person name="Gibbons S.M."/>
            <person name="Avila-Pacheco J."/>
            <person name="Jiang X."/>
            <person name="Kearney S.M."/>
            <person name="Perrotta A.R."/>
            <person name="Berdy B."/>
            <person name="Zhao S."/>
            <person name="Lieberman T.D."/>
            <person name="Swanson P.K."/>
            <person name="Smith M."/>
            <person name="Roesemann S."/>
            <person name="Alexander J.E."/>
            <person name="Rich S.A."/>
            <person name="Livny J."/>
            <person name="Vlamakis H."/>
            <person name="Clish C."/>
            <person name="Bullock K."/>
            <person name="Deik A."/>
            <person name="Scott J."/>
            <person name="Pierce K.A."/>
            <person name="Xavier R.J."/>
            <person name="Alm E.J."/>
        </authorList>
    </citation>
    <scope>NUCLEOTIDE SEQUENCE [LARGE SCALE GENOMIC DNA]</scope>
    <source>
        <strain evidence="3 4">BIOML-A1</strain>
    </source>
</reference>
<evidence type="ECO:0000313" key="4">
    <source>
        <dbReference type="Proteomes" id="UP000324870"/>
    </source>
</evidence>
<keyword evidence="4" id="KW-1185">Reference proteome</keyword>
<evidence type="ECO:0000313" key="3">
    <source>
        <dbReference type="EMBL" id="KAA3159540.1"/>
    </source>
</evidence>
<evidence type="ECO:0000313" key="5">
    <source>
        <dbReference type="Proteomes" id="UP001055105"/>
    </source>
</evidence>
<organism evidence="2 5">
    <name type="scientific">Alistipes finegoldii</name>
    <dbReference type="NCBI Taxonomy" id="214856"/>
    <lineage>
        <taxon>Bacteria</taxon>
        <taxon>Pseudomonadati</taxon>
        <taxon>Bacteroidota</taxon>
        <taxon>Bacteroidia</taxon>
        <taxon>Bacteroidales</taxon>
        <taxon>Rikenellaceae</taxon>
        <taxon>Alistipes</taxon>
    </lineage>
</organism>
<comment type="caution">
    <text evidence="2">The sequence shown here is derived from an EMBL/GenBank/DDBJ whole genome shotgun (WGS) entry which is preliminary data.</text>
</comment>
<dbReference type="Proteomes" id="UP000324870">
    <property type="component" value="Unassembled WGS sequence"/>
</dbReference>
<proteinExistence type="predicted"/>
<evidence type="ECO:0000256" key="1">
    <source>
        <dbReference type="SAM" id="SignalP"/>
    </source>
</evidence>
<dbReference type="EMBL" id="BQOL01000002">
    <property type="protein sequence ID" value="GKI20298.1"/>
    <property type="molecule type" value="Genomic_DNA"/>
</dbReference>
<sequence length="190" mass="20450">MKKLLAMALCLVAVSGYAQKGKEKIAADFYGVDYSCVDVKGADEEPGAFIKAFEAINRLFLSEPKKYDVAGFTGIDILSTGVEQANESLGALAAEQFTPRSAATDWQTQLPQIVARYDNGSGNKGLVLVATTLDKGNGLGYYTAVLFDPATHEIITQMDMVGKPGGFGLRNYWAGSVYNALKKQGKYLTK</sequence>
<dbReference type="Proteomes" id="UP001055105">
    <property type="component" value="Unassembled WGS sequence"/>
</dbReference>
<keyword evidence="1" id="KW-0732">Signal</keyword>